<dbReference type="Proteomes" id="UP000886757">
    <property type="component" value="Unassembled WGS sequence"/>
</dbReference>
<accession>A0A9D1AE24</accession>
<dbReference type="Pfam" id="PF01497">
    <property type="entry name" value="Peripla_BP_2"/>
    <property type="match status" value="1"/>
</dbReference>
<protein>
    <submittedName>
        <fullName evidence="3">ABC transporter substrate-binding protein</fullName>
    </submittedName>
</protein>
<sequence>MTGTGLCHAEEETRIFTDSAGRQVEVPAQIRSIIPSGNMAQMFLWPLASDRLASVAQPLTKEQEIYLGDSTEGLPETGNLYMTGSQLNIEEVASVKPDIIIDFGEAKETIAEDLDNLQNLLGIPCVFIGGGLESSADSYRMLGELLGMEEEAGELAAYIETVTDTVQEVFKTADKKECVVLNGTDGLGCVASGTYFDEIWAYMMKNAAQTDGAQMYAATTIDLEQLANWDPEYLFFYNSQDPEEIIEESVWKELTAVKNGNYYEVPGLPYSFVSPPTVNRYLAAVWIAGIVYPDEFEWDTEEMIKEYYRLFYHYDLSDREYEEIISGAES</sequence>
<evidence type="ECO:0000256" key="1">
    <source>
        <dbReference type="ARBA" id="ARBA00008814"/>
    </source>
</evidence>
<dbReference type="Gene3D" id="3.40.50.1980">
    <property type="entry name" value="Nitrogenase molybdenum iron protein domain"/>
    <property type="match status" value="2"/>
</dbReference>
<reference evidence="3" key="1">
    <citation type="submission" date="2020-10" db="EMBL/GenBank/DDBJ databases">
        <authorList>
            <person name="Gilroy R."/>
        </authorList>
    </citation>
    <scope>NUCLEOTIDE SEQUENCE</scope>
    <source>
        <strain evidence="3">ChiSjej4B22-8148</strain>
    </source>
</reference>
<dbReference type="InterPro" id="IPR002491">
    <property type="entry name" value="ABC_transptr_periplasmic_BD"/>
</dbReference>
<evidence type="ECO:0000313" key="3">
    <source>
        <dbReference type="EMBL" id="HIR14823.1"/>
    </source>
</evidence>
<dbReference type="PANTHER" id="PTHR30535:SF34">
    <property type="entry name" value="MOLYBDATE-BINDING PROTEIN MOLA"/>
    <property type="match status" value="1"/>
</dbReference>
<comment type="similarity">
    <text evidence="1">Belongs to the bacterial solute-binding protein 8 family.</text>
</comment>
<dbReference type="GO" id="GO:0071281">
    <property type="term" value="P:cellular response to iron ion"/>
    <property type="evidence" value="ECO:0007669"/>
    <property type="project" value="TreeGrafter"/>
</dbReference>
<dbReference type="InterPro" id="IPR050902">
    <property type="entry name" value="ABC_Transporter_SBP"/>
</dbReference>
<dbReference type="AlphaFoldDB" id="A0A9D1AE24"/>
<dbReference type="PROSITE" id="PS50983">
    <property type="entry name" value="FE_B12_PBP"/>
    <property type="match status" value="1"/>
</dbReference>
<dbReference type="PANTHER" id="PTHR30535">
    <property type="entry name" value="VITAMIN B12-BINDING PROTEIN"/>
    <property type="match status" value="1"/>
</dbReference>
<gene>
    <name evidence="3" type="ORF">IAB31_12990</name>
</gene>
<feature type="domain" description="Fe/B12 periplasmic-binding" evidence="2">
    <location>
        <begin position="31"/>
        <end position="295"/>
    </location>
</feature>
<dbReference type="Gene3D" id="1.20.58.2180">
    <property type="match status" value="1"/>
</dbReference>
<evidence type="ECO:0000313" key="4">
    <source>
        <dbReference type="Proteomes" id="UP000886757"/>
    </source>
</evidence>
<dbReference type="SUPFAM" id="SSF53807">
    <property type="entry name" value="Helical backbone' metal receptor"/>
    <property type="match status" value="1"/>
</dbReference>
<evidence type="ECO:0000259" key="2">
    <source>
        <dbReference type="PROSITE" id="PS50983"/>
    </source>
</evidence>
<reference evidence="3" key="2">
    <citation type="journal article" date="2021" name="PeerJ">
        <title>Extensive microbial diversity within the chicken gut microbiome revealed by metagenomics and culture.</title>
        <authorList>
            <person name="Gilroy R."/>
            <person name="Ravi A."/>
            <person name="Getino M."/>
            <person name="Pursley I."/>
            <person name="Horton D.L."/>
            <person name="Alikhan N.F."/>
            <person name="Baker D."/>
            <person name="Gharbi K."/>
            <person name="Hall N."/>
            <person name="Watson M."/>
            <person name="Adriaenssens E.M."/>
            <person name="Foster-Nyarko E."/>
            <person name="Jarju S."/>
            <person name="Secka A."/>
            <person name="Antonio M."/>
            <person name="Oren A."/>
            <person name="Chaudhuri R.R."/>
            <person name="La Ragione R."/>
            <person name="Hildebrand F."/>
            <person name="Pallen M.J."/>
        </authorList>
    </citation>
    <scope>NUCLEOTIDE SEQUENCE</scope>
    <source>
        <strain evidence="3">ChiSjej4B22-8148</strain>
    </source>
</reference>
<name>A0A9D1AE24_9FIRM</name>
<comment type="caution">
    <text evidence="3">The sequence shown here is derived from an EMBL/GenBank/DDBJ whole genome shotgun (WGS) entry which is preliminary data.</text>
</comment>
<dbReference type="EMBL" id="DVGK01000152">
    <property type="protein sequence ID" value="HIR14823.1"/>
    <property type="molecule type" value="Genomic_DNA"/>
</dbReference>
<proteinExistence type="inferred from homology"/>
<organism evidence="3 4">
    <name type="scientific">Candidatus Choladousia intestinavium</name>
    <dbReference type="NCBI Taxonomy" id="2840727"/>
    <lineage>
        <taxon>Bacteria</taxon>
        <taxon>Bacillati</taxon>
        <taxon>Bacillota</taxon>
        <taxon>Clostridia</taxon>
        <taxon>Lachnospirales</taxon>
        <taxon>Lachnospiraceae</taxon>
        <taxon>Lachnospiraceae incertae sedis</taxon>
        <taxon>Candidatus Choladousia</taxon>
    </lineage>
</organism>